<reference evidence="5" key="1">
    <citation type="submission" date="2020-10" db="EMBL/GenBank/DDBJ databases">
        <authorList>
            <person name="Gilroy R."/>
        </authorList>
    </citation>
    <scope>NUCLEOTIDE SEQUENCE</scope>
    <source>
        <strain evidence="5">CHK180-2868</strain>
    </source>
</reference>
<evidence type="ECO:0000259" key="4">
    <source>
        <dbReference type="PROSITE" id="PS51000"/>
    </source>
</evidence>
<protein>
    <submittedName>
        <fullName evidence="5">DeoR/GlpR transcriptional regulator</fullName>
    </submittedName>
</protein>
<dbReference type="Gene3D" id="1.10.10.10">
    <property type="entry name" value="Winged helix-like DNA-binding domain superfamily/Winged helix DNA-binding domain"/>
    <property type="match status" value="1"/>
</dbReference>
<dbReference type="InterPro" id="IPR050313">
    <property type="entry name" value="Carb_Metab_HTH_regulators"/>
</dbReference>
<name>A0A9D1A572_9FIRM</name>
<evidence type="ECO:0000256" key="2">
    <source>
        <dbReference type="ARBA" id="ARBA00023125"/>
    </source>
</evidence>
<feature type="domain" description="HTH deoR-type" evidence="4">
    <location>
        <begin position="3"/>
        <end position="58"/>
    </location>
</feature>
<evidence type="ECO:0000313" key="5">
    <source>
        <dbReference type="EMBL" id="HIR05951.1"/>
    </source>
</evidence>
<dbReference type="InterPro" id="IPR036388">
    <property type="entry name" value="WH-like_DNA-bd_sf"/>
</dbReference>
<dbReference type="InterPro" id="IPR036390">
    <property type="entry name" value="WH_DNA-bd_sf"/>
</dbReference>
<dbReference type="InterPro" id="IPR001034">
    <property type="entry name" value="DeoR_HTH"/>
</dbReference>
<dbReference type="Pfam" id="PF00455">
    <property type="entry name" value="DeoRC"/>
    <property type="match status" value="1"/>
</dbReference>
<dbReference type="AlphaFoldDB" id="A0A9D1A572"/>
<evidence type="ECO:0000313" key="6">
    <source>
        <dbReference type="Proteomes" id="UP000824250"/>
    </source>
</evidence>
<dbReference type="PANTHER" id="PTHR30363">
    <property type="entry name" value="HTH-TYPE TRANSCRIPTIONAL REGULATOR SRLR-RELATED"/>
    <property type="match status" value="1"/>
</dbReference>
<sequence length="252" mass="27963">MLYSERSAAIMNRLNQKNAVTVKELSKELNVSVDTIRRDLKNMEQNGLLVCVHGGACLPDLSSQFSPFNGREIIHVAQKQELVKKAVRFLKDGDIAAINSGTTGTVLAKELAQTRAQATIVTNNIAVISMLIGHPTIQVIATGGLLDGKEQSLYGHDCEEAFLRYHYDICFLSMNAVSLENGYTDFRLNEIPNICLIAERSDYSVAVMDSSKLETTSKRTLFPINKIDCLITDSLISPELRQQYLESDVHLL</sequence>
<accession>A0A9D1A572</accession>
<dbReference type="SUPFAM" id="SSF100950">
    <property type="entry name" value="NagB/RpiA/CoA transferase-like"/>
    <property type="match status" value="1"/>
</dbReference>
<dbReference type="EMBL" id="DVGC01000045">
    <property type="protein sequence ID" value="HIR05951.1"/>
    <property type="molecule type" value="Genomic_DNA"/>
</dbReference>
<dbReference type="PANTHER" id="PTHR30363:SF44">
    <property type="entry name" value="AGA OPERON TRANSCRIPTIONAL REPRESSOR-RELATED"/>
    <property type="match status" value="1"/>
</dbReference>
<dbReference type="PROSITE" id="PS00894">
    <property type="entry name" value="HTH_DEOR_1"/>
    <property type="match status" value="1"/>
</dbReference>
<comment type="caution">
    <text evidence="5">The sequence shown here is derived from an EMBL/GenBank/DDBJ whole genome shotgun (WGS) entry which is preliminary data.</text>
</comment>
<gene>
    <name evidence="5" type="ORF">IAB28_08310</name>
</gene>
<dbReference type="Pfam" id="PF08220">
    <property type="entry name" value="HTH_DeoR"/>
    <property type="match status" value="1"/>
</dbReference>
<reference evidence="5" key="2">
    <citation type="journal article" date="2021" name="PeerJ">
        <title>Extensive microbial diversity within the chicken gut microbiome revealed by metagenomics and culture.</title>
        <authorList>
            <person name="Gilroy R."/>
            <person name="Ravi A."/>
            <person name="Getino M."/>
            <person name="Pursley I."/>
            <person name="Horton D.L."/>
            <person name="Alikhan N.F."/>
            <person name="Baker D."/>
            <person name="Gharbi K."/>
            <person name="Hall N."/>
            <person name="Watson M."/>
            <person name="Adriaenssens E.M."/>
            <person name="Foster-Nyarko E."/>
            <person name="Jarju S."/>
            <person name="Secka A."/>
            <person name="Antonio M."/>
            <person name="Oren A."/>
            <person name="Chaudhuri R.R."/>
            <person name="La Ragione R."/>
            <person name="Hildebrand F."/>
            <person name="Pallen M.J."/>
        </authorList>
    </citation>
    <scope>NUCLEOTIDE SEQUENCE</scope>
    <source>
        <strain evidence="5">CHK180-2868</strain>
    </source>
</reference>
<dbReference type="SMART" id="SM00420">
    <property type="entry name" value="HTH_DEOR"/>
    <property type="match status" value="1"/>
</dbReference>
<dbReference type="SUPFAM" id="SSF46785">
    <property type="entry name" value="Winged helix' DNA-binding domain"/>
    <property type="match status" value="1"/>
</dbReference>
<dbReference type="PRINTS" id="PR00037">
    <property type="entry name" value="HTHLACR"/>
</dbReference>
<proteinExistence type="predicted"/>
<evidence type="ECO:0000256" key="1">
    <source>
        <dbReference type="ARBA" id="ARBA00023015"/>
    </source>
</evidence>
<keyword evidence="3" id="KW-0804">Transcription</keyword>
<keyword evidence="2" id="KW-0238">DNA-binding</keyword>
<dbReference type="GO" id="GO:0003677">
    <property type="term" value="F:DNA binding"/>
    <property type="evidence" value="ECO:0007669"/>
    <property type="project" value="UniProtKB-KW"/>
</dbReference>
<dbReference type="Gene3D" id="3.40.50.1360">
    <property type="match status" value="1"/>
</dbReference>
<organism evidence="5 6">
    <name type="scientific">Candidatus Copromonas faecavium</name>
    <name type="common">nom. illeg.</name>
    <dbReference type="NCBI Taxonomy" id="2840740"/>
    <lineage>
        <taxon>Bacteria</taxon>
        <taxon>Bacillati</taxon>
        <taxon>Bacillota</taxon>
        <taxon>Clostridia</taxon>
        <taxon>Lachnospirales</taxon>
        <taxon>Lachnospiraceae</taxon>
        <taxon>Candidatus Copromonas (nom. illeg.)</taxon>
    </lineage>
</organism>
<dbReference type="InterPro" id="IPR014036">
    <property type="entry name" value="DeoR-like_C"/>
</dbReference>
<dbReference type="InterPro" id="IPR018356">
    <property type="entry name" value="Tscrpt_reg_HTH_DeoR_CS"/>
</dbReference>
<dbReference type="SMART" id="SM01134">
    <property type="entry name" value="DeoRC"/>
    <property type="match status" value="1"/>
</dbReference>
<dbReference type="PROSITE" id="PS51000">
    <property type="entry name" value="HTH_DEOR_2"/>
    <property type="match status" value="1"/>
</dbReference>
<evidence type="ECO:0000256" key="3">
    <source>
        <dbReference type="ARBA" id="ARBA00023163"/>
    </source>
</evidence>
<dbReference type="GO" id="GO:0003700">
    <property type="term" value="F:DNA-binding transcription factor activity"/>
    <property type="evidence" value="ECO:0007669"/>
    <property type="project" value="InterPro"/>
</dbReference>
<dbReference type="InterPro" id="IPR037171">
    <property type="entry name" value="NagB/RpiA_transferase-like"/>
</dbReference>
<keyword evidence="1" id="KW-0805">Transcription regulation</keyword>
<dbReference type="Proteomes" id="UP000824250">
    <property type="component" value="Unassembled WGS sequence"/>
</dbReference>